<name>A0A511R169_9DEIN</name>
<organism evidence="8 9">
    <name type="scientific">Meiothermus hypogaeus NBRC 106114</name>
    <dbReference type="NCBI Taxonomy" id="1227553"/>
    <lineage>
        <taxon>Bacteria</taxon>
        <taxon>Thermotogati</taxon>
        <taxon>Deinococcota</taxon>
        <taxon>Deinococci</taxon>
        <taxon>Thermales</taxon>
        <taxon>Thermaceae</taxon>
        <taxon>Meiothermus</taxon>
    </lineage>
</organism>
<feature type="domain" description="EamA" evidence="7">
    <location>
        <begin position="9"/>
        <end position="137"/>
    </location>
</feature>
<evidence type="ECO:0000256" key="4">
    <source>
        <dbReference type="ARBA" id="ARBA00022989"/>
    </source>
</evidence>
<evidence type="ECO:0000259" key="7">
    <source>
        <dbReference type="Pfam" id="PF00892"/>
    </source>
</evidence>
<feature type="transmembrane region" description="Helical" evidence="6">
    <location>
        <begin position="32"/>
        <end position="53"/>
    </location>
</feature>
<accession>A0A511R169</accession>
<comment type="caution">
    <text evidence="8">The sequence shown here is derived from an EMBL/GenBank/DDBJ whole genome shotgun (WGS) entry which is preliminary data.</text>
</comment>
<comment type="similarity">
    <text evidence="2">Belongs to the EamA transporter family.</text>
</comment>
<feature type="transmembrane region" description="Helical" evidence="6">
    <location>
        <begin position="153"/>
        <end position="170"/>
    </location>
</feature>
<feature type="transmembrane region" description="Helical" evidence="6">
    <location>
        <begin position="92"/>
        <end position="114"/>
    </location>
</feature>
<evidence type="ECO:0000256" key="1">
    <source>
        <dbReference type="ARBA" id="ARBA00004141"/>
    </source>
</evidence>
<keyword evidence="4 6" id="KW-1133">Transmembrane helix</keyword>
<evidence type="ECO:0000256" key="5">
    <source>
        <dbReference type="ARBA" id="ARBA00023136"/>
    </source>
</evidence>
<evidence type="ECO:0000256" key="2">
    <source>
        <dbReference type="ARBA" id="ARBA00007362"/>
    </source>
</evidence>
<feature type="transmembrane region" description="Helical" evidence="6">
    <location>
        <begin position="121"/>
        <end position="138"/>
    </location>
</feature>
<feature type="transmembrane region" description="Helical" evidence="6">
    <location>
        <begin position="244"/>
        <end position="264"/>
    </location>
</feature>
<evidence type="ECO:0000313" key="8">
    <source>
        <dbReference type="EMBL" id="GEM83348.1"/>
    </source>
</evidence>
<proteinExistence type="inferred from homology"/>
<dbReference type="PANTHER" id="PTHR32322:SF2">
    <property type="entry name" value="EAMA DOMAIN-CONTAINING PROTEIN"/>
    <property type="match status" value="1"/>
</dbReference>
<dbReference type="EMBL" id="BJXL01000040">
    <property type="protein sequence ID" value="GEM83348.1"/>
    <property type="molecule type" value="Genomic_DNA"/>
</dbReference>
<keyword evidence="8" id="KW-0067">ATP-binding</keyword>
<keyword evidence="3 6" id="KW-0812">Transmembrane</keyword>
<dbReference type="RefSeq" id="WP_119339627.1">
    <property type="nucleotide sequence ID" value="NZ_BJXL01000040.1"/>
</dbReference>
<comment type="subcellular location">
    <subcellularLocation>
        <location evidence="1">Membrane</location>
        <topology evidence="1">Multi-pass membrane protein</topology>
    </subcellularLocation>
</comment>
<feature type="transmembrane region" description="Helical" evidence="6">
    <location>
        <begin position="214"/>
        <end position="237"/>
    </location>
</feature>
<dbReference type="OrthoDB" id="9809509at2"/>
<protein>
    <submittedName>
        <fullName evidence="8">Peptide ABC transporter ATP-binding protein</fullName>
    </submittedName>
</protein>
<dbReference type="InterPro" id="IPR037185">
    <property type="entry name" value="EmrE-like"/>
</dbReference>
<sequence>MQLSTLAPILFVLLWSTGFVGAKLGLPYAEPFTFLWVRMVIVVGLLTGLAALLRSPWPRGWVLNLHIGISGLLLHTGYLGGVFFAISRGLPAGLSALIVGLQPILTAILAQFLLRERVSRVQWVGLLLGFAGVGLVVGEKALSARLLSIEPPAFVAIVLALLCTTLGTLYQKRFAVQMPLVGGTVVQYIAASVGLFVMSLLFRETMQIQWTQPFVFALVWLVLVLSVGAILLLMYLIRHNSASTVASLFYLVPPATALEAYFLFGERLGGWALLGMGLAAVGVALVVRR</sequence>
<dbReference type="PANTHER" id="PTHR32322">
    <property type="entry name" value="INNER MEMBRANE TRANSPORTER"/>
    <property type="match status" value="1"/>
</dbReference>
<feature type="transmembrane region" description="Helical" evidence="6">
    <location>
        <begin position="65"/>
        <end position="86"/>
    </location>
</feature>
<dbReference type="InterPro" id="IPR050638">
    <property type="entry name" value="AA-Vitamin_Transporters"/>
</dbReference>
<dbReference type="SUPFAM" id="SSF103481">
    <property type="entry name" value="Multidrug resistance efflux transporter EmrE"/>
    <property type="match status" value="2"/>
</dbReference>
<dbReference type="AlphaFoldDB" id="A0A511R169"/>
<dbReference type="GO" id="GO:0005524">
    <property type="term" value="F:ATP binding"/>
    <property type="evidence" value="ECO:0007669"/>
    <property type="project" value="UniProtKB-KW"/>
</dbReference>
<evidence type="ECO:0000256" key="3">
    <source>
        <dbReference type="ARBA" id="ARBA00022692"/>
    </source>
</evidence>
<dbReference type="GO" id="GO:0016020">
    <property type="term" value="C:membrane"/>
    <property type="evidence" value="ECO:0007669"/>
    <property type="project" value="UniProtKB-SubCell"/>
</dbReference>
<feature type="domain" description="EamA" evidence="7">
    <location>
        <begin position="155"/>
        <end position="287"/>
    </location>
</feature>
<feature type="transmembrane region" description="Helical" evidence="6">
    <location>
        <begin position="182"/>
        <end position="202"/>
    </location>
</feature>
<reference evidence="8 9" key="1">
    <citation type="submission" date="2019-07" db="EMBL/GenBank/DDBJ databases">
        <title>Whole genome shotgun sequence of Meiothermus hypogaeus NBRC 106114.</title>
        <authorList>
            <person name="Hosoyama A."/>
            <person name="Uohara A."/>
            <person name="Ohji S."/>
            <person name="Ichikawa N."/>
        </authorList>
    </citation>
    <scope>NUCLEOTIDE SEQUENCE [LARGE SCALE GENOMIC DNA]</scope>
    <source>
        <strain evidence="8 9">NBRC 106114</strain>
    </source>
</reference>
<keyword evidence="8" id="KW-0547">Nucleotide-binding</keyword>
<dbReference type="InterPro" id="IPR000620">
    <property type="entry name" value="EamA_dom"/>
</dbReference>
<dbReference type="Pfam" id="PF00892">
    <property type="entry name" value="EamA"/>
    <property type="match status" value="2"/>
</dbReference>
<feature type="transmembrane region" description="Helical" evidence="6">
    <location>
        <begin position="270"/>
        <end position="287"/>
    </location>
</feature>
<keyword evidence="5 6" id="KW-0472">Membrane</keyword>
<dbReference type="Proteomes" id="UP000321197">
    <property type="component" value="Unassembled WGS sequence"/>
</dbReference>
<evidence type="ECO:0000256" key="6">
    <source>
        <dbReference type="SAM" id="Phobius"/>
    </source>
</evidence>
<evidence type="ECO:0000313" key="9">
    <source>
        <dbReference type="Proteomes" id="UP000321197"/>
    </source>
</evidence>
<gene>
    <name evidence="8" type="ORF">MHY01S_15140</name>
</gene>